<evidence type="ECO:0000313" key="1">
    <source>
        <dbReference type="EMBL" id="KAK8897308.1"/>
    </source>
</evidence>
<proteinExistence type="predicted"/>
<dbReference type="EMBL" id="JAPFFF010000002">
    <property type="protein sequence ID" value="KAK8897308.1"/>
    <property type="molecule type" value="Genomic_DNA"/>
</dbReference>
<accession>A0ABR2L1S4</accession>
<sequence length="149" mass="17318">MQQEQSQISIMNDHIDNYITKNKSVTTRWNRIIILDKNKHPINDQIYYLDHKARLLTKFKRQKRRDLGKVTGKKKVPKNWKQIIENLDDAALSSLNILNESTELLSESPSNVLSSSDQDHETQQIDFLSFDKLISIDWLLNQPTAVSAI</sequence>
<gene>
    <name evidence="1" type="ORF">M9Y10_015249</name>
</gene>
<protein>
    <submittedName>
        <fullName evidence="1">Uncharacterized protein</fullName>
    </submittedName>
</protein>
<organism evidence="1 2">
    <name type="scientific">Tritrichomonas musculus</name>
    <dbReference type="NCBI Taxonomy" id="1915356"/>
    <lineage>
        <taxon>Eukaryota</taxon>
        <taxon>Metamonada</taxon>
        <taxon>Parabasalia</taxon>
        <taxon>Tritrichomonadida</taxon>
        <taxon>Tritrichomonadidae</taxon>
        <taxon>Tritrichomonas</taxon>
    </lineage>
</organism>
<comment type="caution">
    <text evidence="1">The sequence shown here is derived from an EMBL/GenBank/DDBJ whole genome shotgun (WGS) entry which is preliminary data.</text>
</comment>
<evidence type="ECO:0000313" key="2">
    <source>
        <dbReference type="Proteomes" id="UP001470230"/>
    </source>
</evidence>
<dbReference type="Proteomes" id="UP001470230">
    <property type="component" value="Unassembled WGS sequence"/>
</dbReference>
<name>A0ABR2L1S4_9EUKA</name>
<reference evidence="1 2" key="1">
    <citation type="submission" date="2024-04" db="EMBL/GenBank/DDBJ databases">
        <title>Tritrichomonas musculus Genome.</title>
        <authorList>
            <person name="Alves-Ferreira E."/>
            <person name="Grigg M."/>
            <person name="Lorenzi H."/>
            <person name="Galac M."/>
        </authorList>
    </citation>
    <scope>NUCLEOTIDE SEQUENCE [LARGE SCALE GENOMIC DNA]</scope>
    <source>
        <strain evidence="1 2">EAF2021</strain>
    </source>
</reference>
<keyword evidence="2" id="KW-1185">Reference proteome</keyword>